<feature type="region of interest" description="Disordered" evidence="6">
    <location>
        <begin position="117"/>
        <end position="153"/>
    </location>
</feature>
<dbReference type="InterPro" id="IPR030417">
    <property type="entry name" value="MS4A"/>
</dbReference>
<keyword evidence="3 7" id="KW-0812">Transmembrane</keyword>
<dbReference type="OrthoDB" id="10050873at2759"/>
<dbReference type="PANTHER" id="PTHR23320">
    <property type="entry name" value="MEMBRANE-SPANNING 4-DOMAINS SUBFAMILY A MS4A -RELATED"/>
    <property type="match status" value="1"/>
</dbReference>
<dbReference type="PANTHER" id="PTHR23320:SF158">
    <property type="entry name" value="CREB-BINDING PROTEIN-LIKE ISOFORM X1"/>
    <property type="match status" value="1"/>
</dbReference>
<dbReference type="InterPro" id="IPR007237">
    <property type="entry name" value="CD20-like"/>
</dbReference>
<proteinExistence type="inferred from homology"/>
<evidence type="ECO:0000256" key="3">
    <source>
        <dbReference type="ARBA" id="ARBA00022692"/>
    </source>
</evidence>
<feature type="transmembrane region" description="Helical" evidence="7">
    <location>
        <begin position="164"/>
        <end position="184"/>
    </location>
</feature>
<dbReference type="Proteomes" id="UP000838412">
    <property type="component" value="Chromosome 18"/>
</dbReference>
<dbReference type="Pfam" id="PF04103">
    <property type="entry name" value="CD20"/>
    <property type="match status" value="1"/>
</dbReference>
<dbReference type="EMBL" id="OV696703">
    <property type="protein sequence ID" value="CAH1250593.1"/>
    <property type="molecule type" value="Genomic_DNA"/>
</dbReference>
<protein>
    <submittedName>
        <fullName evidence="8">MS4A4A protein</fullName>
    </submittedName>
</protein>
<evidence type="ECO:0000256" key="1">
    <source>
        <dbReference type="ARBA" id="ARBA00004141"/>
    </source>
</evidence>
<evidence type="ECO:0000256" key="7">
    <source>
        <dbReference type="SAM" id="Phobius"/>
    </source>
</evidence>
<feature type="transmembrane region" description="Helical" evidence="7">
    <location>
        <begin position="219"/>
        <end position="246"/>
    </location>
</feature>
<keyword evidence="4 7" id="KW-1133">Transmembrane helix</keyword>
<organism evidence="8 9">
    <name type="scientific">Branchiostoma lanceolatum</name>
    <name type="common">Common lancelet</name>
    <name type="synonym">Amphioxus lanceolatum</name>
    <dbReference type="NCBI Taxonomy" id="7740"/>
    <lineage>
        <taxon>Eukaryota</taxon>
        <taxon>Metazoa</taxon>
        <taxon>Chordata</taxon>
        <taxon>Cephalochordata</taxon>
        <taxon>Leptocardii</taxon>
        <taxon>Amphioxiformes</taxon>
        <taxon>Branchiostomatidae</taxon>
        <taxon>Branchiostoma</taxon>
    </lineage>
</organism>
<evidence type="ECO:0000313" key="8">
    <source>
        <dbReference type="EMBL" id="CAH1250593.1"/>
    </source>
</evidence>
<feature type="region of interest" description="Disordered" evidence="6">
    <location>
        <begin position="366"/>
        <end position="429"/>
    </location>
</feature>
<evidence type="ECO:0000256" key="6">
    <source>
        <dbReference type="SAM" id="MobiDB-lite"/>
    </source>
</evidence>
<feature type="compositionally biased region" description="Pro residues" evidence="6">
    <location>
        <begin position="420"/>
        <end position="429"/>
    </location>
</feature>
<accession>A0A8J9Z9W5</accession>
<reference evidence="8" key="1">
    <citation type="submission" date="2022-01" db="EMBL/GenBank/DDBJ databases">
        <authorList>
            <person name="Braso-Vives M."/>
        </authorList>
    </citation>
    <scope>NUCLEOTIDE SEQUENCE</scope>
</reference>
<evidence type="ECO:0000313" key="9">
    <source>
        <dbReference type="Proteomes" id="UP000838412"/>
    </source>
</evidence>
<dbReference type="AlphaFoldDB" id="A0A8J9Z9W5"/>
<feature type="transmembrane region" description="Helical" evidence="7">
    <location>
        <begin position="284"/>
        <end position="306"/>
    </location>
</feature>
<name>A0A8J9Z9W5_BRALA</name>
<comment type="subcellular location">
    <subcellularLocation>
        <location evidence="1">Membrane</location>
        <topology evidence="1">Multi-pass membrane protein</topology>
    </subcellularLocation>
</comment>
<keyword evidence="9" id="KW-1185">Reference proteome</keyword>
<sequence length="429" mass="45933">MSSDEITGTEALKAVQFDTETIDSLDLYHGDDEGSLQLQLETIRKIQKFLELLQHISNCGKQLCKKCKEVTRMLSQHSAKHLSSPRFECDLPFCGELLALMKDKLVLTPGPCRKQGRTYHAPGTDIAKNPKRSQECPQTTMESPPQPGSHPQQKKYVVAGSRGLGGAQILFAGLLLTFGIVGMVLQTLVYFAGVPIWTGLVYLVTGILGVVSSHKNTKCVLIGLLAMSCLSVLMTLCGITTAAIAVDAEPWNNFPGPGECHFNWGKEHCSGLDIARYSIDAANLLFAVVELGLSIATIAVCSYTLCKGGSRCCGEGGSCCGNGNTGNSYQTMHEVGQGGRLVPLQNFANINYTPAHSAHAPSYVISSPIPPQHGDVQQGMAAGTGDQAMTQAHAQQQQQKDEPQQHQSVSPDAHAQPGYVSPPPGYNQA</sequence>
<evidence type="ECO:0000256" key="5">
    <source>
        <dbReference type="ARBA" id="ARBA00023136"/>
    </source>
</evidence>
<feature type="compositionally biased region" description="Low complexity" evidence="6">
    <location>
        <begin position="387"/>
        <end position="398"/>
    </location>
</feature>
<comment type="similarity">
    <text evidence="2">Belongs to the MS4A family.</text>
</comment>
<evidence type="ECO:0000256" key="2">
    <source>
        <dbReference type="ARBA" id="ARBA00009565"/>
    </source>
</evidence>
<keyword evidence="5 7" id="KW-0472">Membrane</keyword>
<dbReference type="GO" id="GO:0016020">
    <property type="term" value="C:membrane"/>
    <property type="evidence" value="ECO:0007669"/>
    <property type="project" value="UniProtKB-SubCell"/>
</dbReference>
<gene>
    <name evidence="8" type="primary">MS4A4A</name>
    <name evidence="8" type="ORF">BLAG_LOCUS11267</name>
</gene>
<feature type="transmembrane region" description="Helical" evidence="7">
    <location>
        <begin position="190"/>
        <end position="212"/>
    </location>
</feature>
<evidence type="ECO:0000256" key="4">
    <source>
        <dbReference type="ARBA" id="ARBA00022989"/>
    </source>
</evidence>